<feature type="compositionally biased region" description="Polar residues" evidence="4">
    <location>
        <begin position="414"/>
        <end position="427"/>
    </location>
</feature>
<feature type="compositionally biased region" description="Low complexity" evidence="4">
    <location>
        <begin position="300"/>
        <end position="317"/>
    </location>
</feature>
<comment type="subcellular location">
    <subcellularLocation>
        <location evidence="1">Nucleus</location>
    </subcellularLocation>
</comment>
<comment type="similarity">
    <text evidence="2">Belongs to the timeless family.</text>
</comment>
<feature type="domain" description="Timeless C-terminal" evidence="6">
    <location>
        <begin position="1194"/>
        <end position="1294"/>
    </location>
</feature>
<name>A0A386R1D2_PENVA</name>
<dbReference type="Pfam" id="PF05029">
    <property type="entry name" value="TIMELESS_C"/>
    <property type="match status" value="1"/>
</dbReference>
<feature type="region of interest" description="Disordered" evidence="4">
    <location>
        <begin position="523"/>
        <end position="654"/>
    </location>
</feature>
<dbReference type="GO" id="GO:0000076">
    <property type="term" value="P:DNA replication checkpoint signaling"/>
    <property type="evidence" value="ECO:0007669"/>
    <property type="project" value="TreeGrafter"/>
</dbReference>
<evidence type="ECO:0000313" key="7">
    <source>
        <dbReference type="EMBL" id="AYE56134.1"/>
    </source>
</evidence>
<evidence type="ECO:0000256" key="4">
    <source>
        <dbReference type="SAM" id="MobiDB-lite"/>
    </source>
</evidence>
<feature type="compositionally biased region" description="Polar residues" evidence="4">
    <location>
        <begin position="1365"/>
        <end position="1378"/>
    </location>
</feature>
<feature type="compositionally biased region" description="Low complexity" evidence="4">
    <location>
        <begin position="610"/>
        <end position="624"/>
    </location>
</feature>
<dbReference type="PANTHER" id="PTHR22940:SF5">
    <property type="entry name" value="PROTEIN TIMELESS"/>
    <property type="match status" value="1"/>
</dbReference>
<feature type="compositionally biased region" description="Gly residues" evidence="4">
    <location>
        <begin position="469"/>
        <end position="479"/>
    </location>
</feature>
<dbReference type="InterPro" id="IPR006906">
    <property type="entry name" value="Timeless_N"/>
</dbReference>
<evidence type="ECO:0000256" key="2">
    <source>
        <dbReference type="ARBA" id="ARBA00008174"/>
    </source>
</evidence>
<feature type="compositionally biased region" description="Low complexity" evidence="4">
    <location>
        <begin position="396"/>
        <end position="413"/>
    </location>
</feature>
<feature type="compositionally biased region" description="Basic and acidic residues" evidence="4">
    <location>
        <begin position="350"/>
        <end position="361"/>
    </location>
</feature>
<dbReference type="GO" id="GO:0048511">
    <property type="term" value="P:rhythmic process"/>
    <property type="evidence" value="ECO:0007669"/>
    <property type="project" value="UniProtKB-KW"/>
</dbReference>
<feature type="domain" description="Timeless N-terminal" evidence="5">
    <location>
        <begin position="49"/>
        <end position="308"/>
    </location>
</feature>
<feature type="region of interest" description="Disordered" evidence="4">
    <location>
        <begin position="1151"/>
        <end position="1182"/>
    </location>
</feature>
<evidence type="ECO:0000256" key="3">
    <source>
        <dbReference type="ARBA" id="ARBA00023242"/>
    </source>
</evidence>
<dbReference type="PANTHER" id="PTHR22940">
    <property type="entry name" value="TIMEOUT/TIMELESS-2"/>
    <property type="match status" value="1"/>
</dbReference>
<feature type="compositionally biased region" description="Polar residues" evidence="4">
    <location>
        <begin position="381"/>
        <end position="395"/>
    </location>
</feature>
<feature type="compositionally biased region" description="Acidic residues" evidence="4">
    <location>
        <begin position="540"/>
        <end position="550"/>
    </location>
</feature>
<feature type="compositionally biased region" description="Basic and acidic residues" evidence="4">
    <location>
        <begin position="449"/>
        <end position="467"/>
    </location>
</feature>
<sequence length="1470" mass="165026">MPVNRRYKTKKTVCAVQRSSDSTMEWMMMNMDRFFAPTIQLGGYVGEDKYVVAPNCRAKVEEILHRLNQDKARWHFRRSLFMNKIISKNLLPTLIHVKDDRGVMEAIIKVLQELMTPVECLMPVEIMGRNYEGRHIVHELESAIVMTKKLFLDTRVTKALIDLMSTVLQDSKVLSLAECELINHCLLLVRNLLHVSNIPCPLINKAMYNPPTSSSSSNQQAGTSPDVLTEDQIMWNLFAHRFDNILIQLLTCDQQHLWNVTLVQLVSLMYREQQQSTIRKLIHEWLESSLSESSEDDENNTMSSSSSDAISTSDPVSDSSERLSPVDSVNKGEKTHPNANENNENSDTSRIAKTDKEDSCKDSGFGRSGSNMDSSPEESVSEGTSQHMGMQKTWNSTSTNDDSQQYSTDQTSSGNNLDQVQKINVQHSENKLENVSIDRMETSPLGFDNVKDSACDMKDELSERESDPGGSGGSEGGSEGSSPVPAMGQESPISQIDIDSRDPNPPQYIHNVEDEILTAVGSLLMEDGGCDPTPLRVETIDDMGQMDEEVNQQMCSSQESIKRPPNKEESGSSGDSSEKKPPPQLPKLLKNKPLTGQKRSRHTMSQKMLSESQENNESSNSTGSECDEGPHAKRPHHQKPHKMLSKPRPAKMLQKALQERNIKRSKLMKRKESNSIKAKALLHHHPTADDISNLLKEFTVDFMLNGYSNMVQGLRLQVMLPYQIDLDKSHVLWLITYFLRFAVELDLELSQICPVLSVDVVSYLVYEGVVMQEELEQAVRSGEDNLLPHVRRLHLVVTALREFFVALDVCLKKEQNLCNAGNLLQIKEELGQLVEVRQLFVLLIRMYRPGVLNLNYLQDLITTNHRFLTTQEGNNLTTSSLQCFNIVNHIKQFATMDMMRQYGRLLENFNINDETVNDCIFTMMHHIAGDLRNVNVLLQPPILRVFLRIWKEGFELCADWADLIEYVLRKCTRVRTEHPNKEKKDTQKPVSEPLGIELTDEDLDQLYSLYTASTSEQDLMDKIKEICCDDSIEEPIKKEVIQKLLARGFITTSECSKLCAEIPPIEPLASKSEGALSVECDVMQVSSDSEESMDAPQCAPETTLKNINKKYSKNINEVHEMMPLLGPLKSKKLTAPEVDNAKNMEEKIIPMHKETSDSVQGASSDKTEESAESNMTCTEDSTDWDDNTTITMLIGQLKEEGYGAQVQWLQLQLLEACYSKLKMVGPNLPKAEPVPCHFTLSNQSIPLVPWTSEQEEAFSSLKFRQLLGELGFHLPSDTGKIFPRIPHFWCPEVLFMVAKRLGPIDSSSLRVSVEWMQDMMQQMRAMTLTGALGSLGTQGDDDTAVLKDSSLLDCDDSSERVSDCSMENNRSSPTSPASSIDEKLALLHDEETESSEFSQRIPMAGLMVSPAGVPAGHENQDDPDGLMTSPVQVISTADDVMMMLSDTEEAPASVEGPSLCFENHDVKMDT</sequence>
<dbReference type="GO" id="GO:0043111">
    <property type="term" value="P:replication fork arrest"/>
    <property type="evidence" value="ECO:0007669"/>
    <property type="project" value="TreeGrafter"/>
</dbReference>
<feature type="region of interest" description="Disordered" evidence="4">
    <location>
        <begin position="291"/>
        <end position="510"/>
    </location>
</feature>
<dbReference type="GO" id="GO:0006281">
    <property type="term" value="P:DNA repair"/>
    <property type="evidence" value="ECO:0007669"/>
    <property type="project" value="TreeGrafter"/>
</dbReference>
<dbReference type="GO" id="GO:0003677">
    <property type="term" value="F:DNA binding"/>
    <property type="evidence" value="ECO:0007669"/>
    <property type="project" value="TreeGrafter"/>
</dbReference>
<dbReference type="InterPro" id="IPR044998">
    <property type="entry name" value="Timeless"/>
</dbReference>
<accession>A0A386R1D2</accession>
<feature type="compositionally biased region" description="Polar residues" evidence="4">
    <location>
        <begin position="337"/>
        <end position="349"/>
    </location>
</feature>
<protein>
    <submittedName>
        <fullName evidence="7">Timeless protein</fullName>
    </submittedName>
</protein>
<dbReference type="EMBL" id="MG919990">
    <property type="protein sequence ID" value="AYE56134.1"/>
    <property type="molecule type" value="mRNA"/>
</dbReference>
<feature type="region of interest" description="Disordered" evidence="4">
    <location>
        <begin position="1357"/>
        <end position="1380"/>
    </location>
</feature>
<dbReference type="InterPro" id="IPR007725">
    <property type="entry name" value="TIMELESS_C"/>
</dbReference>
<dbReference type="GO" id="GO:0009649">
    <property type="term" value="P:entrainment of circadian clock"/>
    <property type="evidence" value="ECO:0007669"/>
    <property type="project" value="TreeGrafter"/>
</dbReference>
<feature type="compositionally biased region" description="Basic residues" evidence="4">
    <location>
        <begin position="632"/>
        <end position="649"/>
    </location>
</feature>
<dbReference type="GO" id="GO:0031298">
    <property type="term" value="C:replication fork protection complex"/>
    <property type="evidence" value="ECO:0007669"/>
    <property type="project" value="TreeGrafter"/>
</dbReference>
<evidence type="ECO:0000259" key="5">
    <source>
        <dbReference type="Pfam" id="PF04821"/>
    </source>
</evidence>
<evidence type="ECO:0000256" key="1">
    <source>
        <dbReference type="ARBA" id="ARBA00004123"/>
    </source>
</evidence>
<reference evidence="7" key="1">
    <citation type="submission" date="2018-02" db="EMBL/GenBank/DDBJ databases">
        <title>The Circadian Clock Protein Timeless Regulates Phagocytosis of Vibrio parahemolyticus in Litopenaeus vannamei.</title>
        <authorList>
            <person name="Zuo H."/>
            <person name="Xu X."/>
            <person name="Weng S."/>
            <person name="He J."/>
        </authorList>
    </citation>
    <scope>NUCLEOTIDE SEQUENCE</scope>
</reference>
<dbReference type="OrthoDB" id="6429365at2759"/>
<keyword evidence="3" id="KW-0539">Nucleus</keyword>
<organism evidence="7">
    <name type="scientific">Penaeus vannamei</name>
    <name type="common">Whiteleg shrimp</name>
    <name type="synonym">Litopenaeus vannamei</name>
    <dbReference type="NCBI Taxonomy" id="6689"/>
    <lineage>
        <taxon>Eukaryota</taxon>
        <taxon>Metazoa</taxon>
        <taxon>Ecdysozoa</taxon>
        <taxon>Arthropoda</taxon>
        <taxon>Crustacea</taxon>
        <taxon>Multicrustacea</taxon>
        <taxon>Malacostraca</taxon>
        <taxon>Eumalacostraca</taxon>
        <taxon>Eucarida</taxon>
        <taxon>Decapoda</taxon>
        <taxon>Dendrobranchiata</taxon>
        <taxon>Penaeoidea</taxon>
        <taxon>Penaeidae</taxon>
        <taxon>Penaeus</taxon>
    </lineage>
</organism>
<proteinExistence type="evidence at transcript level"/>
<feature type="compositionally biased region" description="Basic and acidic residues" evidence="4">
    <location>
        <begin position="428"/>
        <end position="441"/>
    </location>
</feature>
<feature type="compositionally biased region" description="Basic and acidic residues" evidence="4">
    <location>
        <begin position="560"/>
        <end position="581"/>
    </location>
</feature>
<dbReference type="Pfam" id="PF04821">
    <property type="entry name" value="TIMELESS"/>
    <property type="match status" value="1"/>
</dbReference>
<evidence type="ECO:0000259" key="6">
    <source>
        <dbReference type="Pfam" id="PF05029"/>
    </source>
</evidence>